<feature type="compositionally biased region" description="Polar residues" evidence="1">
    <location>
        <begin position="170"/>
        <end position="185"/>
    </location>
</feature>
<keyword evidence="3" id="KW-1185">Reference proteome</keyword>
<name>A0A4U0XTF7_9PEZI</name>
<dbReference type="AlphaFoldDB" id="A0A4U0XTF7"/>
<feature type="region of interest" description="Disordered" evidence="1">
    <location>
        <begin position="141"/>
        <end position="208"/>
    </location>
</feature>
<dbReference type="EMBL" id="NAJN01000130">
    <property type="protein sequence ID" value="TKA78713.1"/>
    <property type="molecule type" value="Genomic_DNA"/>
</dbReference>
<feature type="compositionally biased region" description="Basic and acidic residues" evidence="1">
    <location>
        <begin position="196"/>
        <end position="208"/>
    </location>
</feature>
<evidence type="ECO:0000256" key="1">
    <source>
        <dbReference type="SAM" id="MobiDB-lite"/>
    </source>
</evidence>
<protein>
    <submittedName>
        <fullName evidence="2">Uncharacterized protein</fullName>
    </submittedName>
</protein>
<gene>
    <name evidence="2" type="ORF">B0A49_02528</name>
</gene>
<dbReference type="Proteomes" id="UP000308768">
    <property type="component" value="Unassembled WGS sequence"/>
</dbReference>
<dbReference type="OrthoDB" id="5374757at2759"/>
<proteinExistence type="predicted"/>
<dbReference type="PANTHER" id="PTHR40635">
    <property type="match status" value="1"/>
</dbReference>
<evidence type="ECO:0000313" key="3">
    <source>
        <dbReference type="Proteomes" id="UP000308768"/>
    </source>
</evidence>
<accession>A0A4U0XTF7</accession>
<reference evidence="2 3" key="1">
    <citation type="submission" date="2017-03" db="EMBL/GenBank/DDBJ databases">
        <title>Genomes of endolithic fungi from Antarctica.</title>
        <authorList>
            <person name="Coleine C."/>
            <person name="Masonjones S."/>
            <person name="Stajich J.E."/>
        </authorList>
    </citation>
    <scope>NUCLEOTIDE SEQUENCE [LARGE SCALE GENOMIC DNA]</scope>
    <source>
        <strain evidence="2 3">CCFEE 5187</strain>
    </source>
</reference>
<sequence>MAPLRRYLRISRYSVLEVRIYLDNPSLTQTWLLNPRASVLPSVIQAVRPLVLPKLREENERAQGKGKGKKRGVRDVVATEEFEVSIFLTELSSRHCLLTKQKVFMDKPPLKSNAGKLTGWLGGESHEKAILVEEEEAPLDLDDIPEAVAGETGESGKKRAREDDSEALFVNSSSDSGNGFQTQRPSVAVSKRRKRDAATGKDEVGTEDDKKKLALNTSYDGFSIYGRILCLVVKKKGGKGKAVGAGSAVGGSEMLENWVSTQAVRDAEEAEDELLMM</sequence>
<dbReference type="PANTHER" id="PTHR40635:SF1">
    <property type="match status" value="1"/>
</dbReference>
<evidence type="ECO:0000313" key="2">
    <source>
        <dbReference type="EMBL" id="TKA78713.1"/>
    </source>
</evidence>
<organism evidence="2 3">
    <name type="scientific">Cryomyces minteri</name>
    <dbReference type="NCBI Taxonomy" id="331657"/>
    <lineage>
        <taxon>Eukaryota</taxon>
        <taxon>Fungi</taxon>
        <taxon>Dikarya</taxon>
        <taxon>Ascomycota</taxon>
        <taxon>Pezizomycotina</taxon>
        <taxon>Dothideomycetes</taxon>
        <taxon>Dothideomycetes incertae sedis</taxon>
        <taxon>Cryomyces</taxon>
    </lineage>
</organism>
<comment type="caution">
    <text evidence="2">The sequence shown here is derived from an EMBL/GenBank/DDBJ whole genome shotgun (WGS) entry which is preliminary data.</text>
</comment>